<evidence type="ECO:0000313" key="4">
    <source>
        <dbReference type="EMBL" id="KAK2569078.1"/>
    </source>
</evidence>
<dbReference type="InterPro" id="IPR032777">
    <property type="entry name" value="DUF4515"/>
</dbReference>
<dbReference type="PANTHER" id="PTHR14845">
    <property type="entry name" value="COILED-COIL DOMAIN-CONTAINING 166"/>
    <property type="match status" value="1"/>
</dbReference>
<gene>
    <name evidence="4" type="ORF">P5673_005962</name>
</gene>
<keyword evidence="1 2" id="KW-0175">Coiled coil</keyword>
<feature type="coiled-coil region" evidence="2">
    <location>
        <begin position="69"/>
        <end position="113"/>
    </location>
</feature>
<dbReference type="Pfam" id="PF14988">
    <property type="entry name" value="DUF4515"/>
    <property type="match status" value="1"/>
</dbReference>
<organism evidence="4 5">
    <name type="scientific">Acropora cervicornis</name>
    <name type="common">Staghorn coral</name>
    <dbReference type="NCBI Taxonomy" id="6130"/>
    <lineage>
        <taxon>Eukaryota</taxon>
        <taxon>Metazoa</taxon>
        <taxon>Cnidaria</taxon>
        <taxon>Anthozoa</taxon>
        <taxon>Hexacorallia</taxon>
        <taxon>Scleractinia</taxon>
        <taxon>Astrocoeniina</taxon>
        <taxon>Acroporidae</taxon>
        <taxon>Acropora</taxon>
    </lineage>
</organism>
<dbReference type="Proteomes" id="UP001249851">
    <property type="component" value="Unassembled WGS sequence"/>
</dbReference>
<dbReference type="AlphaFoldDB" id="A0AAD9QXH2"/>
<protein>
    <submittedName>
        <fullName evidence="4">Coiled-coil domain-containing protein 166</fullName>
    </submittedName>
</protein>
<keyword evidence="5" id="KW-1185">Reference proteome</keyword>
<evidence type="ECO:0000313" key="5">
    <source>
        <dbReference type="Proteomes" id="UP001249851"/>
    </source>
</evidence>
<dbReference type="PANTHER" id="PTHR14845:SF0">
    <property type="entry name" value="DUF4515 DOMAIN-CONTAINING PROTEIN"/>
    <property type="match status" value="1"/>
</dbReference>
<feature type="non-terminal residue" evidence="4">
    <location>
        <position position="1"/>
    </location>
</feature>
<feature type="coiled-coil region" evidence="2">
    <location>
        <begin position="180"/>
        <end position="207"/>
    </location>
</feature>
<comment type="caution">
    <text evidence="4">The sequence shown here is derived from an EMBL/GenBank/DDBJ whole genome shotgun (WGS) entry which is preliminary data.</text>
</comment>
<evidence type="ECO:0000256" key="2">
    <source>
        <dbReference type="SAM" id="Coils"/>
    </source>
</evidence>
<evidence type="ECO:0000259" key="3">
    <source>
        <dbReference type="Pfam" id="PF14988"/>
    </source>
</evidence>
<dbReference type="EMBL" id="JARQWQ010000010">
    <property type="protein sequence ID" value="KAK2569078.1"/>
    <property type="molecule type" value="Genomic_DNA"/>
</dbReference>
<reference evidence="4" key="1">
    <citation type="journal article" date="2023" name="G3 (Bethesda)">
        <title>Whole genome assembly and annotation of the endangered Caribbean coral Acropora cervicornis.</title>
        <authorList>
            <person name="Selwyn J.D."/>
            <person name="Vollmer S.V."/>
        </authorList>
    </citation>
    <scope>NUCLEOTIDE SEQUENCE</scope>
    <source>
        <strain evidence="4">K2</strain>
    </source>
</reference>
<feature type="domain" description="DUF4515" evidence="3">
    <location>
        <begin position="56"/>
        <end position="204"/>
    </location>
</feature>
<evidence type="ECO:0000256" key="1">
    <source>
        <dbReference type="ARBA" id="ARBA00023054"/>
    </source>
</evidence>
<proteinExistence type="predicted"/>
<reference evidence="4" key="2">
    <citation type="journal article" date="2023" name="Science">
        <title>Genomic signatures of disease resistance in endangered staghorn corals.</title>
        <authorList>
            <person name="Vollmer S.V."/>
            <person name="Selwyn J.D."/>
            <person name="Despard B.A."/>
            <person name="Roesel C.L."/>
        </authorList>
    </citation>
    <scope>NUCLEOTIDE SEQUENCE</scope>
    <source>
        <strain evidence="4">K2</strain>
    </source>
</reference>
<accession>A0AAD9QXH2</accession>
<name>A0AAD9QXH2_ACRCE</name>
<sequence length="230" mass="27527">LLNTLKTEEKRMSGFKTKHSKQDWKLTDWLIDCLVSSFSQHEYMSYMAKKTQKRQTTIISLSDTLKQVMLEKEAELALTNNELAELEEYQNLQRDQKEEIALLEQEVHTMRGKHSEAIQKLKSQFLREKRSYQKESDEKIHEMAQQASQEAKQCLDEHTRRIKDENGVLRRELLQLIKRTRALHEHRRELEEQHKRLSQELQYSRDLKKLRGSRQNRLHQNFGIIDSKKA</sequence>